<dbReference type="AlphaFoldDB" id="A0A4Q5MYS9"/>
<dbReference type="InterPro" id="IPR027467">
    <property type="entry name" value="MopterinOxRdtase_cofactor_BS"/>
</dbReference>
<keyword evidence="10" id="KW-0411">Iron-sulfur</keyword>
<evidence type="ECO:0000256" key="5">
    <source>
        <dbReference type="ARBA" id="ARBA00022505"/>
    </source>
</evidence>
<evidence type="ECO:0000256" key="3">
    <source>
        <dbReference type="ARBA" id="ARBA00010312"/>
    </source>
</evidence>
<dbReference type="PROSITE" id="PS51318">
    <property type="entry name" value="TAT"/>
    <property type="match status" value="1"/>
</dbReference>
<dbReference type="Pfam" id="PF01568">
    <property type="entry name" value="Molydop_binding"/>
    <property type="match status" value="1"/>
</dbReference>
<dbReference type="GO" id="GO:0030288">
    <property type="term" value="C:outer membrane-bounded periplasmic space"/>
    <property type="evidence" value="ECO:0007669"/>
    <property type="project" value="TreeGrafter"/>
</dbReference>
<dbReference type="SUPFAM" id="SSF50692">
    <property type="entry name" value="ADC-like"/>
    <property type="match status" value="1"/>
</dbReference>
<dbReference type="InterPro" id="IPR006656">
    <property type="entry name" value="Mopterin_OxRdtase"/>
</dbReference>
<dbReference type="RefSeq" id="WP_130102886.1">
    <property type="nucleotide sequence ID" value="NZ_SDWW01000026.1"/>
</dbReference>
<dbReference type="Pfam" id="PF04879">
    <property type="entry name" value="Molybdop_Fe4S4"/>
    <property type="match status" value="1"/>
</dbReference>
<dbReference type="InterPro" id="IPR006311">
    <property type="entry name" value="TAT_signal"/>
</dbReference>
<dbReference type="InterPro" id="IPR006657">
    <property type="entry name" value="MoPterin_dinucl-bd_dom"/>
</dbReference>
<keyword evidence="4" id="KW-0004">4Fe-4S</keyword>
<dbReference type="InterPro" id="IPR009010">
    <property type="entry name" value="Asp_de-COase-like_dom_sf"/>
</dbReference>
<organism evidence="12 13">
    <name type="scientific">Pengzhenrongella frigida</name>
    <dbReference type="NCBI Taxonomy" id="1259133"/>
    <lineage>
        <taxon>Bacteria</taxon>
        <taxon>Bacillati</taxon>
        <taxon>Actinomycetota</taxon>
        <taxon>Actinomycetes</taxon>
        <taxon>Micrococcales</taxon>
        <taxon>Pengzhenrongella</taxon>
    </lineage>
</organism>
<evidence type="ECO:0000256" key="2">
    <source>
        <dbReference type="ARBA" id="ARBA00001966"/>
    </source>
</evidence>
<dbReference type="FunFam" id="3.40.228.10:FF:000004">
    <property type="entry name" value="Dimethyl sulfoxide reductase subunit A"/>
    <property type="match status" value="1"/>
</dbReference>
<dbReference type="GO" id="GO:0051539">
    <property type="term" value="F:4 iron, 4 sulfur cluster binding"/>
    <property type="evidence" value="ECO:0007669"/>
    <property type="project" value="UniProtKB-KW"/>
</dbReference>
<dbReference type="InterPro" id="IPR011888">
    <property type="entry name" value="Anaer_DMSO_reductase"/>
</dbReference>
<comment type="similarity">
    <text evidence="3">Belongs to the prokaryotic molybdopterin-containing oxidoreductase family.</text>
</comment>
<dbReference type="SUPFAM" id="SSF53706">
    <property type="entry name" value="Formate dehydrogenase/DMSO reductase, domains 1-3"/>
    <property type="match status" value="1"/>
</dbReference>
<dbReference type="GO" id="GO:0009061">
    <property type="term" value="P:anaerobic respiration"/>
    <property type="evidence" value="ECO:0007669"/>
    <property type="project" value="TreeGrafter"/>
</dbReference>
<protein>
    <submittedName>
        <fullName evidence="12">Dimethyl sulfoxide reductase subunit A</fullName>
    </submittedName>
</protein>
<accession>A0A4Q5MYS9</accession>
<dbReference type="GO" id="GO:0043546">
    <property type="term" value="F:molybdopterin cofactor binding"/>
    <property type="evidence" value="ECO:0007669"/>
    <property type="project" value="InterPro"/>
</dbReference>
<evidence type="ECO:0000256" key="1">
    <source>
        <dbReference type="ARBA" id="ARBA00001942"/>
    </source>
</evidence>
<proteinExistence type="inferred from homology"/>
<evidence type="ECO:0000256" key="6">
    <source>
        <dbReference type="ARBA" id="ARBA00022723"/>
    </source>
</evidence>
<dbReference type="PANTHER" id="PTHR43742">
    <property type="entry name" value="TRIMETHYLAMINE-N-OXIDE REDUCTASE"/>
    <property type="match status" value="1"/>
</dbReference>
<evidence type="ECO:0000256" key="8">
    <source>
        <dbReference type="ARBA" id="ARBA00023002"/>
    </source>
</evidence>
<comment type="cofactor">
    <cofactor evidence="1">
        <name>Mo-bis(molybdopterin guanine dinucleotide)</name>
        <dbReference type="ChEBI" id="CHEBI:60539"/>
    </cofactor>
</comment>
<dbReference type="Gene3D" id="3.40.50.740">
    <property type="match status" value="1"/>
</dbReference>
<dbReference type="Pfam" id="PF00384">
    <property type="entry name" value="Molybdopterin"/>
    <property type="match status" value="1"/>
</dbReference>
<evidence type="ECO:0000313" key="12">
    <source>
        <dbReference type="EMBL" id="RYV50826.1"/>
    </source>
</evidence>
<dbReference type="InterPro" id="IPR050612">
    <property type="entry name" value="Prok_Mopterin_Oxidored"/>
</dbReference>
<keyword evidence="9" id="KW-0408">Iron</keyword>
<dbReference type="PROSITE" id="PS00551">
    <property type="entry name" value="MOLYBDOPTERIN_PROK_1"/>
    <property type="match status" value="1"/>
</dbReference>
<evidence type="ECO:0000313" key="13">
    <source>
        <dbReference type="Proteomes" id="UP000293764"/>
    </source>
</evidence>
<evidence type="ECO:0000256" key="4">
    <source>
        <dbReference type="ARBA" id="ARBA00022485"/>
    </source>
</evidence>
<dbReference type="PROSITE" id="PS51669">
    <property type="entry name" value="4FE4S_MOW_BIS_MGD"/>
    <property type="match status" value="1"/>
</dbReference>
<gene>
    <name evidence="12" type="ORF">EUA98_11825</name>
</gene>
<dbReference type="Gene3D" id="3.40.50.12440">
    <property type="match status" value="2"/>
</dbReference>
<dbReference type="PROSITE" id="PS00932">
    <property type="entry name" value="MOLYBDOPTERIN_PROK_3"/>
    <property type="match status" value="1"/>
</dbReference>
<dbReference type="SMART" id="SM00926">
    <property type="entry name" value="Molybdop_Fe4S4"/>
    <property type="match status" value="1"/>
</dbReference>
<evidence type="ECO:0000256" key="10">
    <source>
        <dbReference type="ARBA" id="ARBA00023014"/>
    </source>
</evidence>
<evidence type="ECO:0000259" key="11">
    <source>
        <dbReference type="PROSITE" id="PS51669"/>
    </source>
</evidence>
<sequence>MTAPTTDRPTTGGVPRRSFLKWSGVTGGAAALVTTGAHLGSVPGVGAANAVLVSGGLDVDRTTWSACIINCGSRCPLRLQVKDGTIVRVLPDDTGDDEIGSQQIRACVRGRSMRQRIYNPDRLKAPLKRVGKRGSGEFEEITWDEAFTLFADKLKYTIETYGNEAVYKQYGSGTWNGLLSTSGGWKRLLNLMGGFLGYYGNYSYAQIGTCTRFHYGNTDEQMGNSFEDSAENSKLIVLWGNNPQETRMSGGGVLFTSMWAKKKAGVKIIVIDPRQSDSVVTLADEWLAPRPGTDAALVAGMVHTMVSEGLHDQAFLDTYCQGFDEAHMPAGVPAGNSYRSYVMGEGPDGIAKTPAWAASISGVPADAIVRVARQIALAGPVNIAQGWGPQRHANGENQARAIYTLAAVTGNVGIPGGGTGGREGYYWPVSEWFPDGKNPVKTQISVFGWTDAIERGAELTKLRDGVRGKDKLDVGIKFMLAYAGNMLSSQHSDINRTREILKDESLCEFIVVVDNQMTASAKMADLILPDTTTAERWDMAPSEYTGDTAYVIMCEKAIEPLFNSMPSYDICTGIAKKLGIEAEFTEGRTEEEWVRWLHDQTRAEHPDFPEFDQLREQGIYRYKDPEGPTIPLKAFRADPVANPLETPSGKIEIFSSELWEMTQTWQFDNPGPGDKLTALPEHVDTWEGAVEARTNTKFPLQVIGHHYKARTHSTYGNAAWLKEAHPQKVWMSTLDAAARGIANDDLVEVFNDRGRIRLPAKVTTRILPGVLSVPQGAWFNPDKDGVDTGGAVNTLTNIHPTPLSKGNAQHTTLAQVEKV</sequence>
<keyword evidence="5" id="KW-0500">Molybdenum</keyword>
<keyword evidence="13" id="KW-1185">Reference proteome</keyword>
<keyword evidence="7" id="KW-0732">Signal</keyword>
<dbReference type="OrthoDB" id="7376058at2"/>
<dbReference type="Gene3D" id="2.40.40.20">
    <property type="match status" value="1"/>
</dbReference>
<dbReference type="PANTHER" id="PTHR43742:SF8">
    <property type="entry name" value="ANAEROBIC DIMETHYL SULFOXIDE REDUCTASE, SUBUNIT A"/>
    <property type="match status" value="1"/>
</dbReference>
<dbReference type="CDD" id="cd02794">
    <property type="entry name" value="MopB_CT_DmsA-EC"/>
    <property type="match status" value="1"/>
</dbReference>
<dbReference type="Proteomes" id="UP000293764">
    <property type="component" value="Unassembled WGS sequence"/>
</dbReference>
<reference evidence="12 13" key="1">
    <citation type="submission" date="2019-01" db="EMBL/GenBank/DDBJ databases">
        <title>Novel species of Cellulomonas.</title>
        <authorList>
            <person name="Liu Q."/>
            <person name="Xin Y.-H."/>
        </authorList>
    </citation>
    <scope>NUCLEOTIDE SEQUENCE [LARGE SCALE GENOMIC DNA]</scope>
    <source>
        <strain evidence="12 13">HLT2-17</strain>
    </source>
</reference>
<keyword evidence="8" id="KW-0560">Oxidoreductase</keyword>
<dbReference type="CDD" id="cd02770">
    <property type="entry name" value="MopB_DmsA-EC"/>
    <property type="match status" value="1"/>
</dbReference>
<dbReference type="InterPro" id="IPR019546">
    <property type="entry name" value="TAT_signal_bac_arc"/>
</dbReference>
<dbReference type="GO" id="GO:0009055">
    <property type="term" value="F:electron transfer activity"/>
    <property type="evidence" value="ECO:0007669"/>
    <property type="project" value="TreeGrafter"/>
</dbReference>
<dbReference type="GO" id="GO:0030151">
    <property type="term" value="F:molybdenum ion binding"/>
    <property type="evidence" value="ECO:0007669"/>
    <property type="project" value="InterPro"/>
</dbReference>
<dbReference type="PROSITE" id="PS00490">
    <property type="entry name" value="MOLYBDOPTERIN_PROK_2"/>
    <property type="match status" value="1"/>
</dbReference>
<dbReference type="InterPro" id="IPR006655">
    <property type="entry name" value="Mopterin_OxRdtase_prok_CS"/>
</dbReference>
<comment type="caution">
    <text evidence="12">The sequence shown here is derived from an EMBL/GenBank/DDBJ whole genome shotgun (WGS) entry which is preliminary data.</text>
</comment>
<keyword evidence="6" id="KW-0479">Metal-binding</keyword>
<name>A0A4Q5MYS9_9MICO</name>
<dbReference type="Gene3D" id="3.40.228.10">
    <property type="entry name" value="Dimethylsulfoxide Reductase, domain 2"/>
    <property type="match status" value="1"/>
</dbReference>
<dbReference type="NCBIfam" id="TIGR02166">
    <property type="entry name" value="dmsA_ynfE"/>
    <property type="match status" value="1"/>
</dbReference>
<dbReference type="GO" id="GO:0009389">
    <property type="term" value="F:dimethyl sulfoxide reductase activity"/>
    <property type="evidence" value="ECO:0007669"/>
    <property type="project" value="InterPro"/>
</dbReference>
<evidence type="ECO:0000256" key="7">
    <source>
        <dbReference type="ARBA" id="ARBA00022729"/>
    </source>
</evidence>
<feature type="domain" description="4Fe-4S Mo/W bis-MGD-type" evidence="11">
    <location>
        <begin position="60"/>
        <end position="121"/>
    </location>
</feature>
<evidence type="ECO:0000256" key="9">
    <source>
        <dbReference type="ARBA" id="ARBA00023004"/>
    </source>
</evidence>
<dbReference type="EMBL" id="SDWW01000026">
    <property type="protein sequence ID" value="RYV50826.1"/>
    <property type="molecule type" value="Genomic_DNA"/>
</dbReference>
<comment type="cofactor">
    <cofactor evidence="2">
        <name>[4Fe-4S] cluster</name>
        <dbReference type="ChEBI" id="CHEBI:49883"/>
    </cofactor>
</comment>
<dbReference type="Pfam" id="PF10518">
    <property type="entry name" value="TAT_signal"/>
    <property type="match status" value="1"/>
</dbReference>
<dbReference type="InterPro" id="IPR006963">
    <property type="entry name" value="Mopterin_OxRdtase_4Fe-4S_dom"/>
</dbReference>